<sequence>MALMNISAILLSIIGVLASIFSVVTNSYLLKKHRKKKDDMILFYCRFLIDVLTGIFEAIYLLFIISYATFNPVLTEYRHFLIYFGLPASGLGSSRSIVALVISMERFLAAYFPLFYHINQRYFSTISVLIVSLTLGSLEPFVLFGVCDYKFEIPQKCAALGCAINRCFFVYWINHRTANLLALIDAGTVFIFGFLPNITAGQLSKYSFFSFENIGPFGAVSKCLGCAIEAYLVYKTMLQKTTVVKRNVKK</sequence>
<feature type="transmembrane region" description="Helical" evidence="1">
    <location>
        <begin position="41"/>
        <end position="68"/>
    </location>
</feature>
<dbReference type="Gene3D" id="1.20.1070.10">
    <property type="entry name" value="Rhodopsin 7-helix transmembrane proteins"/>
    <property type="match status" value="1"/>
</dbReference>
<dbReference type="InterPro" id="IPR019420">
    <property type="entry name" value="7TM_GPCR_serpentine_rcpt_Srbc"/>
</dbReference>
<dbReference type="HOGENOM" id="CLU_059075_1_0_1"/>
<keyword evidence="1" id="KW-0812">Transmembrane</keyword>
<protein>
    <recommendedName>
        <fullName evidence="4">G-protein coupled receptors family 1 profile domain-containing protein</fullName>
    </recommendedName>
</protein>
<feature type="transmembrane region" description="Helical" evidence="1">
    <location>
        <begin position="80"/>
        <end position="102"/>
    </location>
</feature>
<dbReference type="InParanoid" id="G0NES2"/>
<evidence type="ECO:0000256" key="1">
    <source>
        <dbReference type="SAM" id="Phobius"/>
    </source>
</evidence>
<dbReference type="eggNOG" id="ENOG502R2IJ">
    <property type="taxonomic scope" value="Eukaryota"/>
</dbReference>
<dbReference type="AlphaFoldDB" id="G0NES2"/>
<name>G0NES2_CAEBE</name>
<dbReference type="OrthoDB" id="5868788at2759"/>
<keyword evidence="3" id="KW-1185">Reference proteome</keyword>
<evidence type="ECO:0000313" key="2">
    <source>
        <dbReference type="EMBL" id="EGT58914.1"/>
    </source>
</evidence>
<accession>G0NES2</accession>
<dbReference type="Proteomes" id="UP000008068">
    <property type="component" value="Unassembled WGS sequence"/>
</dbReference>
<dbReference type="PANTHER" id="PTHR10664">
    <property type="entry name" value="SERPENTINE RECEPTOR-C.ELEGANS"/>
    <property type="match status" value="1"/>
</dbReference>
<proteinExistence type="predicted"/>
<feature type="transmembrane region" description="Helical" evidence="1">
    <location>
        <begin position="122"/>
        <end position="146"/>
    </location>
</feature>
<evidence type="ECO:0008006" key="4">
    <source>
        <dbReference type="Google" id="ProtNLM"/>
    </source>
</evidence>
<gene>
    <name evidence="2" type="ORF">CAEBREN_31311</name>
</gene>
<feature type="transmembrane region" description="Helical" evidence="1">
    <location>
        <begin position="6"/>
        <end position="29"/>
    </location>
</feature>
<keyword evidence="1" id="KW-1133">Transmembrane helix</keyword>
<keyword evidence="1" id="KW-0472">Membrane</keyword>
<organism evidence="3">
    <name type="scientific">Caenorhabditis brenneri</name>
    <name type="common">Nematode worm</name>
    <dbReference type="NCBI Taxonomy" id="135651"/>
    <lineage>
        <taxon>Eukaryota</taxon>
        <taxon>Metazoa</taxon>
        <taxon>Ecdysozoa</taxon>
        <taxon>Nematoda</taxon>
        <taxon>Chromadorea</taxon>
        <taxon>Rhabditida</taxon>
        <taxon>Rhabditina</taxon>
        <taxon>Rhabditomorpha</taxon>
        <taxon>Rhabditoidea</taxon>
        <taxon>Rhabditidae</taxon>
        <taxon>Peloderinae</taxon>
        <taxon>Caenorhabditis</taxon>
    </lineage>
</organism>
<dbReference type="EMBL" id="GL379873">
    <property type="protein sequence ID" value="EGT58914.1"/>
    <property type="molecule type" value="Genomic_DNA"/>
</dbReference>
<dbReference type="PANTHER" id="PTHR10664:SF2">
    <property type="entry name" value="SERPENTINE RECEPTOR, CLASS BC (CLASS B-LIKE)"/>
    <property type="match status" value="1"/>
</dbReference>
<evidence type="ECO:0000313" key="3">
    <source>
        <dbReference type="Proteomes" id="UP000008068"/>
    </source>
</evidence>
<reference evidence="3" key="1">
    <citation type="submission" date="2011-07" db="EMBL/GenBank/DDBJ databases">
        <authorList>
            <consortium name="Caenorhabditis brenneri Sequencing and Analysis Consortium"/>
            <person name="Wilson R.K."/>
        </authorList>
    </citation>
    <scope>NUCLEOTIDE SEQUENCE [LARGE SCALE GENOMIC DNA]</scope>
    <source>
        <strain evidence="3">PB2801</strain>
    </source>
</reference>
<dbReference type="Pfam" id="PF10316">
    <property type="entry name" value="7TM_GPCR_Srbc"/>
    <property type="match status" value="1"/>
</dbReference>